<dbReference type="AlphaFoldDB" id="A0A1D3DYC2"/>
<organism evidence="2 3">
    <name type="scientific">Streptomyces thermolilacinus SPC6</name>
    <dbReference type="NCBI Taxonomy" id="1306406"/>
    <lineage>
        <taxon>Bacteria</taxon>
        <taxon>Bacillati</taxon>
        <taxon>Actinomycetota</taxon>
        <taxon>Actinomycetes</taxon>
        <taxon>Kitasatosporales</taxon>
        <taxon>Streptomycetaceae</taxon>
        <taxon>Streptomyces</taxon>
    </lineage>
</organism>
<proteinExistence type="predicted"/>
<dbReference type="EMBL" id="ASHX02000001">
    <property type="protein sequence ID" value="OEJ97329.1"/>
    <property type="molecule type" value="Genomic_DNA"/>
</dbReference>
<accession>A0A1D3DYC2</accession>
<comment type="caution">
    <text evidence="2">The sequence shown here is derived from an EMBL/GenBank/DDBJ whole genome shotgun (WGS) entry which is preliminary data.</text>
</comment>
<dbReference type="RefSeq" id="WP_023589938.1">
    <property type="nucleotide sequence ID" value="NZ_ASHX02000001.1"/>
</dbReference>
<dbReference type="STRING" id="1306406.J116_025635"/>
<gene>
    <name evidence="2" type="ORF">J116_025635</name>
</gene>
<sequence length="191" mass="19716">MNGIVLPAGAVPVDVSAHRNNTGTSAKGQPAGGEGFDGYGRTFPAGILDAIADTLGLPPGWGSGVPDNVTCEGQRISLPGTGAVTALHVVGAGTYGNVQDVLRLRTPEGTSTDLLVGLSDALSLRPLPGETCCAEGDYLLDAEGEAITDARPHLWQTTVNCRAAASCSVLELPYNPDLHLFRVWVVREAVA</sequence>
<protein>
    <submittedName>
        <fullName evidence="2">Uncharacterized protein</fullName>
    </submittedName>
</protein>
<evidence type="ECO:0000313" key="2">
    <source>
        <dbReference type="EMBL" id="OEJ97329.1"/>
    </source>
</evidence>
<dbReference type="Proteomes" id="UP000095329">
    <property type="component" value="Unassembled WGS sequence"/>
</dbReference>
<keyword evidence="3" id="KW-1185">Reference proteome</keyword>
<feature type="compositionally biased region" description="Polar residues" evidence="1">
    <location>
        <begin position="18"/>
        <end position="27"/>
    </location>
</feature>
<feature type="region of interest" description="Disordered" evidence="1">
    <location>
        <begin position="16"/>
        <end position="35"/>
    </location>
</feature>
<dbReference type="OrthoDB" id="4168016at2"/>
<evidence type="ECO:0000256" key="1">
    <source>
        <dbReference type="SAM" id="MobiDB-lite"/>
    </source>
</evidence>
<evidence type="ECO:0000313" key="3">
    <source>
        <dbReference type="Proteomes" id="UP000095329"/>
    </source>
</evidence>
<reference evidence="2 3" key="1">
    <citation type="journal article" date="2013" name="Genome Announc.">
        <title>Genome Sequence of Streptomyces violaceusniger Strain SPC6, a Halotolerant Streptomycete That Exhibits Rapid Growth and Development.</title>
        <authorList>
            <person name="Chen X."/>
            <person name="Zhang B."/>
            <person name="Zhang W."/>
            <person name="Wu X."/>
            <person name="Zhang M."/>
            <person name="Chen T."/>
            <person name="Liu G."/>
            <person name="Dyson P."/>
        </authorList>
    </citation>
    <scope>NUCLEOTIDE SEQUENCE [LARGE SCALE GENOMIC DNA]</scope>
    <source>
        <strain evidence="2 3">SPC6</strain>
    </source>
</reference>
<name>A0A1D3DYC2_9ACTN</name>